<dbReference type="AlphaFoldDB" id="A0A4S3KMV4"/>
<dbReference type="RefSeq" id="WP_081130151.1">
    <property type="nucleotide sequence ID" value="NZ_LDOS01000005.1"/>
</dbReference>
<keyword evidence="1" id="KW-0175">Coiled coil</keyword>
<proteinExistence type="predicted"/>
<organism evidence="3 4">
    <name type="scientific">Metallibacterium scheffleri</name>
    <dbReference type="NCBI Taxonomy" id="993689"/>
    <lineage>
        <taxon>Bacteria</taxon>
        <taxon>Pseudomonadati</taxon>
        <taxon>Pseudomonadota</taxon>
        <taxon>Gammaproteobacteria</taxon>
        <taxon>Lysobacterales</taxon>
        <taxon>Rhodanobacteraceae</taxon>
        <taxon>Metallibacterium</taxon>
    </lineage>
</organism>
<feature type="region of interest" description="Disordered" evidence="2">
    <location>
        <begin position="288"/>
        <end position="315"/>
    </location>
</feature>
<name>A0A4S3KMV4_9GAMM</name>
<keyword evidence="4" id="KW-1185">Reference proteome</keyword>
<feature type="coiled-coil region" evidence="1">
    <location>
        <begin position="628"/>
        <end position="676"/>
    </location>
</feature>
<evidence type="ECO:0000256" key="1">
    <source>
        <dbReference type="SAM" id="Coils"/>
    </source>
</evidence>
<evidence type="ECO:0000256" key="2">
    <source>
        <dbReference type="SAM" id="MobiDB-lite"/>
    </source>
</evidence>
<dbReference type="OrthoDB" id="6057569at2"/>
<sequence length="829" mass="91044">MAQTERTIAISEHSLDLVAATLQKVQGKNSQDEAGLSGFARMAALVDGITSARGFAKLRNDLVLDADNLAVELMAHMDCAGAIPHEKTDHEVAEIRQSAIVKQLTAAIGVAITQLSPIERHGAPLCRCSNITWFGPREQYQQNYILAIFGADGVKPARSLDAAQEPDSIKNSYAVRSTIRMNAVSAIRMAIYGDDAKTQQAHFAMATLIFKKRAEALEAVEPSLEKREALRLELEEQDRLNEAAFAEVLKGITGSAEQKHADQAQQAHERALQKAKSDQKRVEQVAAERQTRWGKPKPCEMKSTASAKAGSESELQAVQTPAIERQVPVGQTGQEIHLTCAWVEAASWCGQVIVGEDQDLLAGCTAWALNLVKGANEPLADTQVDWEDKEQRRRVRIRLAGGASVIERVEPIDHVVSMRTTVEVTAGTCAGIFDVVAKWHLRASQPMRSVGEQIDNMAHELLAAIYQSGTVLRDRRIHKCGGHYPDGTTVNDMAALICSADRLAPVIVIRAAAARQTAVEKWISRSGHWAHVTIVRTHAVAAKCAEVTGQGAVQQEGSVVIYSRIESGRLRMQTYGLDLDEISSVVAVSRVNRETAGQASRIWAVPTNESNGDDGVHAQALRGTLEELEAAKAIVSQLGMELQTLKQERADWVGAKMVADAQIKGLLERNAELETKVRNMRPSVESWGDLEEWVIQAMSARVVLTKKAMAAAKRSVYRDFDFAADVIDLLGTDYRDMRMGKPGAYEKTEARKAQLGVKIGPCGEAPTSRNYGEEYRVAWGKRTYRLDLHVQGSSARERERGFRLYFAWDDERHVVVVGSMPEHLTIYAS</sequence>
<evidence type="ECO:0000313" key="4">
    <source>
        <dbReference type="Proteomes" id="UP000307749"/>
    </source>
</evidence>
<comment type="caution">
    <text evidence="3">The sequence shown here is derived from an EMBL/GenBank/DDBJ whole genome shotgun (WGS) entry which is preliminary data.</text>
</comment>
<gene>
    <name evidence="3" type="ORF">B1806_09475</name>
</gene>
<dbReference type="EMBL" id="MWQO01000033">
    <property type="protein sequence ID" value="THD10090.1"/>
    <property type="molecule type" value="Genomic_DNA"/>
</dbReference>
<reference evidence="3 4" key="1">
    <citation type="submission" date="2017-02" db="EMBL/GenBank/DDBJ databases">
        <title>Whole genome sequencing of Metallibacterium scheffleri DSM 24874 (T).</title>
        <authorList>
            <person name="Kumar S."/>
            <person name="Patil P."/>
            <person name="Patil P.B."/>
        </authorList>
    </citation>
    <scope>NUCLEOTIDE SEQUENCE [LARGE SCALE GENOMIC DNA]</scope>
    <source>
        <strain evidence="3 4">DSM 24874</strain>
    </source>
</reference>
<accession>A0A4S3KMV4</accession>
<protein>
    <submittedName>
        <fullName evidence="3">Uncharacterized protein</fullName>
    </submittedName>
</protein>
<dbReference type="Proteomes" id="UP000307749">
    <property type="component" value="Unassembled WGS sequence"/>
</dbReference>
<feature type="coiled-coil region" evidence="1">
    <location>
        <begin position="227"/>
        <end position="281"/>
    </location>
</feature>
<evidence type="ECO:0000313" key="3">
    <source>
        <dbReference type="EMBL" id="THD10090.1"/>
    </source>
</evidence>